<proteinExistence type="predicted"/>
<gene>
    <name evidence="1" type="ORF">HLH11_15390</name>
</gene>
<protein>
    <submittedName>
        <fullName evidence="1">Uncharacterized protein</fullName>
    </submittedName>
</protein>
<accession>A0A8E4FGD3</accession>
<name>A0A8E4FGD3_9GAMM</name>
<evidence type="ECO:0000313" key="1">
    <source>
        <dbReference type="EMBL" id="NNH39974.1"/>
    </source>
</evidence>
<dbReference type="AlphaFoldDB" id="A0A8E4FGD3"/>
<evidence type="ECO:0000313" key="2">
    <source>
        <dbReference type="Proteomes" id="UP000532147"/>
    </source>
</evidence>
<organism evidence="1 2">
    <name type="scientific">Acinetobacter terrae</name>
    <dbReference type="NCBI Taxonomy" id="2731247"/>
    <lineage>
        <taxon>Bacteria</taxon>
        <taxon>Pseudomonadati</taxon>
        <taxon>Pseudomonadota</taxon>
        <taxon>Gammaproteobacteria</taxon>
        <taxon>Moraxellales</taxon>
        <taxon>Moraxellaceae</taxon>
        <taxon>Acinetobacter</taxon>
        <taxon>Acinetobacter Taxon 24</taxon>
    </lineage>
</organism>
<sequence>MPSGINRQQFDAWKREYWKERAKDFR</sequence>
<dbReference type="EMBL" id="JABERH010000041">
    <property type="protein sequence ID" value="NNH39974.1"/>
    <property type="molecule type" value="Genomic_DNA"/>
</dbReference>
<dbReference type="Proteomes" id="UP000532147">
    <property type="component" value="Unassembled WGS sequence"/>
</dbReference>
<comment type="caution">
    <text evidence="1">The sequence shown here is derived from an EMBL/GenBank/DDBJ whole genome shotgun (WGS) entry which is preliminary data.</text>
</comment>
<reference evidence="1 2" key="1">
    <citation type="submission" date="2020-04" db="EMBL/GenBank/DDBJ databases">
        <title>Acinetobacter Taxon 24.</title>
        <authorList>
            <person name="Nemec A."/>
            <person name="Radolfova-Krizova L."/>
            <person name="Higgins P.G."/>
            <person name="Spanelova P."/>
        </authorList>
    </citation>
    <scope>NUCLEOTIDE SEQUENCE [LARGE SCALE GENOMIC DNA]</scope>
    <source>
        <strain evidence="1 2">ANC 4280</strain>
    </source>
</reference>